<evidence type="ECO:0000313" key="3">
    <source>
        <dbReference type="Proteomes" id="UP000053881"/>
    </source>
</evidence>
<dbReference type="PATRIC" id="fig|217031.4.peg.168"/>
<accession>A0A0Q9YLE5</accession>
<dbReference type="AlphaFoldDB" id="A0A0Q9YLE5"/>
<feature type="domain" description="PTS EIIA type-2" evidence="1">
    <location>
        <begin position="1"/>
        <end position="65"/>
    </location>
</feature>
<name>A0A0Q9YLE5_9BACI</name>
<protein>
    <recommendedName>
        <fullName evidence="1">PTS EIIA type-2 domain-containing protein</fullName>
    </recommendedName>
</protein>
<proteinExistence type="predicted"/>
<evidence type="ECO:0000313" key="2">
    <source>
        <dbReference type="EMBL" id="KRG17075.1"/>
    </source>
</evidence>
<dbReference type="InterPro" id="IPR016152">
    <property type="entry name" value="PTrfase/Anion_transptr"/>
</dbReference>
<comment type="caution">
    <text evidence="2">The sequence shown here is derived from an EMBL/GenBank/DDBJ whole genome shotgun (WGS) entry which is preliminary data.</text>
</comment>
<organism evidence="2 3">
    <name type="scientific">Lederbergia galactosidilytica</name>
    <dbReference type="NCBI Taxonomy" id="217031"/>
    <lineage>
        <taxon>Bacteria</taxon>
        <taxon>Bacillati</taxon>
        <taxon>Bacillota</taxon>
        <taxon>Bacilli</taxon>
        <taxon>Bacillales</taxon>
        <taxon>Bacillaceae</taxon>
        <taxon>Lederbergia</taxon>
    </lineage>
</organism>
<dbReference type="EMBL" id="LGPB01000009">
    <property type="protein sequence ID" value="KRG17075.1"/>
    <property type="molecule type" value="Genomic_DNA"/>
</dbReference>
<dbReference type="PROSITE" id="PS51094">
    <property type="entry name" value="PTS_EIIA_TYPE_2"/>
    <property type="match status" value="1"/>
</dbReference>
<dbReference type="SUPFAM" id="SSF55804">
    <property type="entry name" value="Phoshotransferase/anion transport protein"/>
    <property type="match status" value="1"/>
</dbReference>
<evidence type="ECO:0000259" key="1">
    <source>
        <dbReference type="PROSITE" id="PS51094"/>
    </source>
</evidence>
<dbReference type="Pfam" id="PF00359">
    <property type="entry name" value="PTS_EIIA_2"/>
    <property type="match status" value="1"/>
</dbReference>
<reference evidence="2 3" key="1">
    <citation type="submission" date="2015-06" db="EMBL/GenBank/DDBJ databases">
        <title>Genome sequencing project of Bacillus galactosidilyticus PL133.</title>
        <authorList>
            <person name="Gaiero J."/>
            <person name="Nicol R."/>
            <person name="Habash M."/>
        </authorList>
    </citation>
    <scope>NUCLEOTIDE SEQUENCE [LARGE SCALE GENOMIC DNA]</scope>
    <source>
        <strain evidence="2 3">PL133</strain>
    </source>
</reference>
<dbReference type="InterPro" id="IPR002178">
    <property type="entry name" value="PTS_EIIA_type-2_dom"/>
</dbReference>
<sequence length="70" mass="7813">MLHLEEPVDILGKPAKVIVVLASKDNEQHLKALSQLTKLFSDKKNKEQVMNATDVNEIAEPIKTYGAVRN</sequence>
<dbReference type="Gene3D" id="3.40.930.10">
    <property type="entry name" value="Mannitol-specific EII, Chain A"/>
    <property type="match status" value="1"/>
</dbReference>
<gene>
    <name evidence="2" type="ORF">ACA29_00485</name>
</gene>
<dbReference type="Proteomes" id="UP000053881">
    <property type="component" value="Unassembled WGS sequence"/>
</dbReference>